<sequence>MLEFFIPMSITKKIILIYCFCSGLVIGVNALISGVYIKQDVKLLLLLNLTVWILSGVLLYFIVRRNIIKRISKIISKLYEEEKDKGTPLVIGFYKDEIDYFQKMINQYIEALKTRISEVEEARKIYQLIADRSEEIIIIFNKKGDIVFANPKAIDYLGNEQCTLSQEKLKPFIQNILQLKDEEITAWQEIKLPDGTFLSAWIIPVDSKTGTMLFIAHDITLFKKERDKLFEIATKDLLTSLYNRNFFEETLKNTIESAKRGEIYSILFIDMDNLKKINDNFGHLVGDDTIRAVSRAIQNSIRASDIAARWGGDEFVVLLKGNVENAKTVAERIQSNLRKINLNLGNHTINPSVSIGITIIDGTKDIETLIKEADQCAYLAKAEGKGKIRFTI</sequence>
<dbReference type="SUPFAM" id="SSF55073">
    <property type="entry name" value="Nucleotide cyclase"/>
    <property type="match status" value="1"/>
</dbReference>
<accession>A0AAU8GX04</accession>
<keyword evidence="5" id="KW-0548">Nucleotidyltransferase</keyword>
<dbReference type="Pfam" id="PF13188">
    <property type="entry name" value="PAS_8"/>
    <property type="match status" value="1"/>
</dbReference>
<dbReference type="InterPro" id="IPR000014">
    <property type="entry name" value="PAS"/>
</dbReference>
<protein>
    <recommendedName>
        <fullName evidence="1">diguanylate cyclase</fullName>
        <ecNumber evidence="1">2.7.7.65</ecNumber>
    </recommendedName>
</protein>
<name>A0AAU8GX04_9BACT</name>
<dbReference type="GO" id="GO:0043709">
    <property type="term" value="P:cell adhesion involved in single-species biofilm formation"/>
    <property type="evidence" value="ECO:0007669"/>
    <property type="project" value="TreeGrafter"/>
</dbReference>
<dbReference type="NCBIfam" id="TIGR00254">
    <property type="entry name" value="GGDEF"/>
    <property type="match status" value="1"/>
</dbReference>
<feature type="transmembrane region" description="Helical" evidence="3">
    <location>
        <begin position="43"/>
        <end position="63"/>
    </location>
</feature>
<dbReference type="PANTHER" id="PTHR45138:SF9">
    <property type="entry name" value="DIGUANYLATE CYCLASE DGCM-RELATED"/>
    <property type="match status" value="1"/>
</dbReference>
<comment type="catalytic activity">
    <reaction evidence="2">
        <text>2 GTP = 3',3'-c-di-GMP + 2 diphosphate</text>
        <dbReference type="Rhea" id="RHEA:24898"/>
        <dbReference type="ChEBI" id="CHEBI:33019"/>
        <dbReference type="ChEBI" id="CHEBI:37565"/>
        <dbReference type="ChEBI" id="CHEBI:58805"/>
        <dbReference type="EC" id="2.7.7.65"/>
    </reaction>
</comment>
<dbReference type="InterPro" id="IPR035965">
    <property type="entry name" value="PAS-like_dom_sf"/>
</dbReference>
<evidence type="ECO:0000256" key="2">
    <source>
        <dbReference type="ARBA" id="ARBA00034247"/>
    </source>
</evidence>
<dbReference type="InterPro" id="IPR043128">
    <property type="entry name" value="Rev_trsase/Diguanyl_cyclase"/>
</dbReference>
<dbReference type="PANTHER" id="PTHR45138">
    <property type="entry name" value="REGULATORY COMPONENTS OF SENSORY TRANSDUCTION SYSTEM"/>
    <property type="match status" value="1"/>
</dbReference>
<dbReference type="PROSITE" id="PS50887">
    <property type="entry name" value="GGDEF"/>
    <property type="match status" value="1"/>
</dbReference>
<dbReference type="InterPro" id="IPR050469">
    <property type="entry name" value="Diguanylate_Cyclase"/>
</dbReference>
<dbReference type="EMBL" id="CP144373">
    <property type="protein sequence ID" value="XCH46576.1"/>
    <property type="molecule type" value="Genomic_DNA"/>
</dbReference>
<dbReference type="EC" id="2.7.7.65" evidence="1"/>
<dbReference type="Pfam" id="PF00990">
    <property type="entry name" value="GGDEF"/>
    <property type="match status" value="1"/>
</dbReference>
<evidence type="ECO:0000256" key="1">
    <source>
        <dbReference type="ARBA" id="ARBA00012528"/>
    </source>
</evidence>
<dbReference type="GO" id="GO:1902201">
    <property type="term" value="P:negative regulation of bacterial-type flagellum-dependent cell motility"/>
    <property type="evidence" value="ECO:0007669"/>
    <property type="project" value="TreeGrafter"/>
</dbReference>
<dbReference type="SMART" id="SM00267">
    <property type="entry name" value="GGDEF"/>
    <property type="match status" value="1"/>
</dbReference>
<evidence type="ECO:0000259" key="4">
    <source>
        <dbReference type="PROSITE" id="PS50887"/>
    </source>
</evidence>
<dbReference type="InterPro" id="IPR029787">
    <property type="entry name" value="Nucleotide_cyclase"/>
</dbReference>
<dbReference type="CDD" id="cd01949">
    <property type="entry name" value="GGDEF"/>
    <property type="match status" value="1"/>
</dbReference>
<keyword evidence="3" id="KW-0472">Membrane</keyword>
<dbReference type="Gene3D" id="3.30.450.20">
    <property type="entry name" value="PAS domain"/>
    <property type="match status" value="1"/>
</dbReference>
<keyword evidence="5" id="KW-0808">Transferase</keyword>
<feature type="domain" description="GGDEF" evidence="4">
    <location>
        <begin position="262"/>
        <end position="392"/>
    </location>
</feature>
<feature type="transmembrane region" description="Helical" evidence="3">
    <location>
        <begin position="15"/>
        <end position="37"/>
    </location>
</feature>
<dbReference type="GO" id="GO:0005886">
    <property type="term" value="C:plasma membrane"/>
    <property type="evidence" value="ECO:0007669"/>
    <property type="project" value="TreeGrafter"/>
</dbReference>
<dbReference type="GO" id="GO:0052621">
    <property type="term" value="F:diguanylate cyclase activity"/>
    <property type="evidence" value="ECO:0007669"/>
    <property type="project" value="UniProtKB-EC"/>
</dbReference>
<dbReference type="AlphaFoldDB" id="A0AAU8GX04"/>
<keyword evidence="3" id="KW-1133">Transmembrane helix</keyword>
<keyword evidence="3" id="KW-0812">Transmembrane</keyword>
<dbReference type="FunFam" id="3.30.70.270:FF:000001">
    <property type="entry name" value="Diguanylate cyclase domain protein"/>
    <property type="match status" value="1"/>
</dbReference>
<dbReference type="Gene3D" id="3.30.70.270">
    <property type="match status" value="1"/>
</dbReference>
<dbReference type="RefSeq" id="WP_353684104.1">
    <property type="nucleotide sequence ID" value="NZ_CP144373.1"/>
</dbReference>
<reference evidence="5" key="1">
    <citation type="submission" date="2024-01" db="EMBL/GenBank/DDBJ databases">
        <title>The first autotrophic representatives of the genus Thermodesulfovibrio.</title>
        <authorList>
            <person name="Maltseva A.I."/>
            <person name="Elcheninov A.G."/>
            <person name="Kublanov I.V."/>
            <person name="Lebedinsky A.V."/>
            <person name="Frolov E.N."/>
        </authorList>
    </citation>
    <scope>NUCLEOTIDE SEQUENCE</scope>
    <source>
        <strain evidence="5">3907-1M</strain>
    </source>
</reference>
<evidence type="ECO:0000256" key="3">
    <source>
        <dbReference type="SAM" id="Phobius"/>
    </source>
</evidence>
<evidence type="ECO:0000313" key="5">
    <source>
        <dbReference type="EMBL" id="XCH46576.1"/>
    </source>
</evidence>
<dbReference type="KEGG" id="taut:V4D30_09545"/>
<dbReference type="SUPFAM" id="SSF55785">
    <property type="entry name" value="PYP-like sensor domain (PAS domain)"/>
    <property type="match status" value="1"/>
</dbReference>
<organism evidence="5">
    <name type="scientific">Thermodesulfovibrio autotrophicus</name>
    <dbReference type="NCBI Taxonomy" id="3118333"/>
    <lineage>
        <taxon>Bacteria</taxon>
        <taxon>Pseudomonadati</taxon>
        <taxon>Nitrospirota</taxon>
        <taxon>Thermodesulfovibrionia</taxon>
        <taxon>Thermodesulfovibrionales</taxon>
        <taxon>Thermodesulfovibrionaceae</taxon>
        <taxon>Thermodesulfovibrio</taxon>
    </lineage>
</organism>
<gene>
    <name evidence="5" type="ORF">V4D30_09545</name>
</gene>
<dbReference type="InterPro" id="IPR000160">
    <property type="entry name" value="GGDEF_dom"/>
</dbReference>
<proteinExistence type="predicted"/>